<gene>
    <name evidence="3" type="ORF">FCC1311_104082</name>
</gene>
<dbReference type="InParanoid" id="A0A2R5H1G4"/>
<keyword evidence="4" id="KW-1185">Reference proteome</keyword>
<dbReference type="EMBL" id="BEYU01000183">
    <property type="protein sequence ID" value="GBG34184.1"/>
    <property type="molecule type" value="Genomic_DNA"/>
</dbReference>
<accession>A0A2R5H1G4</accession>
<evidence type="ECO:0008006" key="5">
    <source>
        <dbReference type="Google" id="ProtNLM"/>
    </source>
</evidence>
<evidence type="ECO:0000256" key="1">
    <source>
        <dbReference type="SAM" id="Phobius"/>
    </source>
</evidence>
<protein>
    <recommendedName>
        <fullName evidence="5">Apple domain-containing protein</fullName>
    </recommendedName>
</protein>
<name>A0A2R5H1G4_9STRA</name>
<sequence length="391" mass="42299">MKLMQGALATVLAVVVCLARGEELALIPCTTAGEMETSVMLKLGADGDKKLTFNGERCLDPKEKCETGRYVRCVEEEDDGGYYNAHSYFTTKTDSAEEEEEEEDVATADGLLVSKDTTARLFGTSWFTSRTYYYKLPYGVDASESCSSNNIKCVSFYPNFDGLALAQASCDLLFFFCEGYGIYEPPNQNPFYCLKRKLGTSNFNEVKESSYPVKLFKRYTSSTLPRLYGFLSFPRTTKPSSTVALRTFSESSAYTEEDCAAMCESDDECNGYSLYEGNSSCASLMTISSTAGGVASTDGQIYFRQSGGSGDELSACELDESACPSAGVSGTVIGLSIAGTCAVLAAAFLVYHNRRRLRSNSLQSSETDAAVAVSAVDAEEAAGIQRSKAYV</sequence>
<proteinExistence type="predicted"/>
<feature type="signal peptide" evidence="2">
    <location>
        <begin position="1"/>
        <end position="21"/>
    </location>
</feature>
<reference evidence="3 4" key="1">
    <citation type="submission" date="2017-12" db="EMBL/GenBank/DDBJ databases">
        <title>Sequencing, de novo assembly and annotation of complete genome of a new Thraustochytrid species, strain FCC1311.</title>
        <authorList>
            <person name="Sedici K."/>
            <person name="Godart F."/>
            <person name="Aiese Cigliano R."/>
            <person name="Sanseverino W."/>
            <person name="Barakat M."/>
            <person name="Ortet P."/>
            <person name="Marechal E."/>
            <person name="Cagnac O."/>
            <person name="Amato A."/>
        </authorList>
    </citation>
    <scope>NUCLEOTIDE SEQUENCE [LARGE SCALE GENOMIC DNA]</scope>
</reference>
<dbReference type="AlphaFoldDB" id="A0A2R5H1G4"/>
<keyword evidence="1" id="KW-1133">Transmembrane helix</keyword>
<comment type="caution">
    <text evidence="3">The sequence shown here is derived from an EMBL/GenBank/DDBJ whole genome shotgun (WGS) entry which is preliminary data.</text>
</comment>
<evidence type="ECO:0000256" key="2">
    <source>
        <dbReference type="SAM" id="SignalP"/>
    </source>
</evidence>
<feature type="chain" id="PRO_5015321599" description="Apple domain-containing protein" evidence="2">
    <location>
        <begin position="22"/>
        <end position="391"/>
    </location>
</feature>
<evidence type="ECO:0000313" key="3">
    <source>
        <dbReference type="EMBL" id="GBG34184.1"/>
    </source>
</evidence>
<organism evidence="3 4">
    <name type="scientific">Hondaea fermentalgiana</name>
    <dbReference type="NCBI Taxonomy" id="2315210"/>
    <lineage>
        <taxon>Eukaryota</taxon>
        <taxon>Sar</taxon>
        <taxon>Stramenopiles</taxon>
        <taxon>Bigyra</taxon>
        <taxon>Labyrinthulomycetes</taxon>
        <taxon>Thraustochytrida</taxon>
        <taxon>Thraustochytriidae</taxon>
        <taxon>Hondaea</taxon>
    </lineage>
</organism>
<keyword evidence="1" id="KW-0472">Membrane</keyword>
<keyword evidence="1" id="KW-0812">Transmembrane</keyword>
<keyword evidence="2" id="KW-0732">Signal</keyword>
<dbReference type="Proteomes" id="UP000241890">
    <property type="component" value="Unassembled WGS sequence"/>
</dbReference>
<feature type="transmembrane region" description="Helical" evidence="1">
    <location>
        <begin position="332"/>
        <end position="351"/>
    </location>
</feature>
<evidence type="ECO:0000313" key="4">
    <source>
        <dbReference type="Proteomes" id="UP000241890"/>
    </source>
</evidence>